<evidence type="ECO:0000256" key="16">
    <source>
        <dbReference type="SAM" id="MobiDB-lite"/>
    </source>
</evidence>
<dbReference type="STRING" id="7398.A0A1A9ZZ10"/>
<dbReference type="PANTHER" id="PTHR45674:SF9">
    <property type="entry name" value="DNA LIGASE 3"/>
    <property type="match status" value="1"/>
</dbReference>
<evidence type="ECO:0000256" key="11">
    <source>
        <dbReference type="ARBA" id="ARBA00023306"/>
    </source>
</evidence>
<keyword evidence="6 13" id="KW-0547">Nucleotide-binding</keyword>
<evidence type="ECO:0000259" key="17">
    <source>
        <dbReference type="PROSITE" id="PS50160"/>
    </source>
</evidence>
<dbReference type="GO" id="GO:0006310">
    <property type="term" value="P:DNA recombination"/>
    <property type="evidence" value="ECO:0007669"/>
    <property type="project" value="UniProtKB-KW"/>
</dbReference>
<dbReference type="EnsemblMetazoa" id="GPAI029368-RA">
    <property type="protein sequence ID" value="GPAI029368-PA"/>
    <property type="gene ID" value="GPAI029368"/>
</dbReference>
<keyword evidence="9 13" id="KW-0233">DNA recombination</keyword>
<evidence type="ECO:0000256" key="15">
    <source>
        <dbReference type="SAM" id="Coils"/>
    </source>
</evidence>
<evidence type="ECO:0000256" key="2">
    <source>
        <dbReference type="ARBA" id="ARBA00022598"/>
    </source>
</evidence>
<keyword evidence="3" id="KW-0132">Cell division</keyword>
<dbReference type="GO" id="GO:0006302">
    <property type="term" value="P:double-strand break repair"/>
    <property type="evidence" value="ECO:0007669"/>
    <property type="project" value="TreeGrafter"/>
</dbReference>
<evidence type="ECO:0000313" key="19">
    <source>
        <dbReference type="Proteomes" id="UP000092445"/>
    </source>
</evidence>
<dbReference type="AlphaFoldDB" id="A0A1A9ZZ10"/>
<dbReference type="PROSITE" id="PS00333">
    <property type="entry name" value="DNA_LIGASE_A2"/>
    <property type="match status" value="1"/>
</dbReference>
<dbReference type="GO" id="GO:0005524">
    <property type="term" value="F:ATP binding"/>
    <property type="evidence" value="ECO:0007669"/>
    <property type="project" value="UniProtKB-KW"/>
</dbReference>
<comment type="similarity">
    <text evidence="1 14">Belongs to the ATP-dependent DNA ligase family.</text>
</comment>
<keyword evidence="5" id="KW-0479">Metal-binding</keyword>
<dbReference type="GO" id="GO:0003677">
    <property type="term" value="F:DNA binding"/>
    <property type="evidence" value="ECO:0007669"/>
    <property type="project" value="InterPro"/>
</dbReference>
<evidence type="ECO:0000256" key="6">
    <source>
        <dbReference type="ARBA" id="ARBA00022741"/>
    </source>
</evidence>
<dbReference type="InterPro" id="IPR016059">
    <property type="entry name" value="DNA_ligase_ATP-dep_CS"/>
</dbReference>
<keyword evidence="2 13" id="KW-0436">Ligase</keyword>
<dbReference type="InterPro" id="IPR012308">
    <property type="entry name" value="DNA_ligase_ATP-dep_N"/>
</dbReference>
<dbReference type="InterPro" id="IPR036599">
    <property type="entry name" value="DNA_ligase_N_sf"/>
</dbReference>
<dbReference type="Pfam" id="PF04679">
    <property type="entry name" value="DNA_ligase_A_C"/>
    <property type="match status" value="1"/>
</dbReference>
<keyword evidence="19" id="KW-1185">Reference proteome</keyword>
<dbReference type="VEuPathDB" id="VectorBase:GPAI029368"/>
<reference evidence="19" key="1">
    <citation type="submission" date="2014-03" db="EMBL/GenBank/DDBJ databases">
        <authorList>
            <person name="Aksoy S."/>
            <person name="Warren W."/>
            <person name="Wilson R.K."/>
        </authorList>
    </citation>
    <scope>NUCLEOTIDE SEQUENCE [LARGE SCALE GENOMIC DNA]</scope>
    <source>
        <strain evidence="19">IAEA</strain>
    </source>
</reference>
<dbReference type="InterPro" id="IPR012309">
    <property type="entry name" value="DNA_ligase_ATP-dep_C"/>
</dbReference>
<dbReference type="InterPro" id="IPR000977">
    <property type="entry name" value="DNA_ligase_ATP-dep"/>
</dbReference>
<dbReference type="GO" id="GO:0051301">
    <property type="term" value="P:cell division"/>
    <property type="evidence" value="ECO:0007669"/>
    <property type="project" value="UniProtKB-KW"/>
</dbReference>
<dbReference type="Proteomes" id="UP000092445">
    <property type="component" value="Unassembled WGS sequence"/>
</dbReference>
<evidence type="ECO:0000313" key="18">
    <source>
        <dbReference type="EnsemblMetazoa" id="GPAI029368-PA"/>
    </source>
</evidence>
<sequence length="780" mass="89314">MWKVEDNRLFVFTNVCEKVAKESSYLNKAKILKDFFEHGSSHTGFNGDLLVWTRMLIPSDSQRVYNLQNKQMLKLFSRLFNTDLQIMQHELEQNGDISEVLSKYFRLSAKLAPQSTSSLYLQEVDELLEELTKLTKEDEQSELLRQLCNQSTSSDLKTVNSSELLKKENVYLDIYNFVVHQVVRIIKQDLRMNAKASHVLAAFGPTAYPTYQATRNLQSVVEQVGLKVPITNRKTGVELMSPKERKVKIMTPISPMLANACNSVEEAFKKCPNGLFSEIKYDGERVQIHKQGNEFRRNLKPVMEHKIKRFKEFIPQAFPCSGDMILDSEILLVDTMTNELLPFGTLGAHKKKKFQNAVICLFVFDCMLFKGEVLTDLPFQTRRKILEDNIKSLKSYVQLSEIHFLKNKNELALMVAKVLKAHLEGVVLKDPCGTYQPGKRGWIKVKKDYLYQGKMADSADLVVLGASYGSGRKGGVLSIFLMGCFDNRDFLWKTVTKVHTGLDDNARLEVHDELLKLMERSNPHLVPNWFLCNKPLLPDFLAKDPLQMPVWEITGAEFTKSGENTTAGISIRFPRITRLRNDKTAKDATDLKHLEELYEASKNNVNVDLLLKLCDQPSNDIVINGPKCLKTRTPMKHQTTIDIFTKTSLKRSEINESNVEGGVDKNRKRKIPREKEKQSKVEVKESKLDSDLFKGLVAYFSDELKSKDIIMNFKGNGGSITTDTKIANVAFHEAFTASINLKDSRLKFQPFCRHLNIKWLEDSLERKSLQMYPFYAVFIR</sequence>
<dbReference type="InterPro" id="IPR012310">
    <property type="entry name" value="DNA_ligase_ATP-dep_cent"/>
</dbReference>
<evidence type="ECO:0000256" key="4">
    <source>
        <dbReference type="ARBA" id="ARBA00022705"/>
    </source>
</evidence>
<dbReference type="SUPFAM" id="SSF50249">
    <property type="entry name" value="Nucleic acid-binding proteins"/>
    <property type="match status" value="1"/>
</dbReference>
<dbReference type="GO" id="GO:0071897">
    <property type="term" value="P:DNA biosynthetic process"/>
    <property type="evidence" value="ECO:0007669"/>
    <property type="project" value="InterPro"/>
</dbReference>
<dbReference type="GO" id="GO:0046872">
    <property type="term" value="F:metal ion binding"/>
    <property type="evidence" value="ECO:0007669"/>
    <property type="project" value="UniProtKB-KW"/>
</dbReference>
<dbReference type="Pfam" id="PF01068">
    <property type="entry name" value="DNA_ligase_A_M"/>
    <property type="match status" value="1"/>
</dbReference>
<keyword evidence="8 13" id="KW-0067">ATP-binding</keyword>
<dbReference type="FunFam" id="3.30.470.30:FF:000003">
    <property type="entry name" value="DNA ligase"/>
    <property type="match status" value="1"/>
</dbReference>
<protein>
    <recommendedName>
        <fullName evidence="13">DNA ligase</fullName>
        <ecNumber evidence="13">6.5.1.1</ecNumber>
    </recommendedName>
</protein>
<dbReference type="GO" id="GO:0006273">
    <property type="term" value="P:lagging strand elongation"/>
    <property type="evidence" value="ECO:0007669"/>
    <property type="project" value="TreeGrafter"/>
</dbReference>
<dbReference type="NCBIfam" id="TIGR00574">
    <property type="entry name" value="dnl1"/>
    <property type="match status" value="1"/>
</dbReference>
<dbReference type="GO" id="GO:0003910">
    <property type="term" value="F:DNA ligase (ATP) activity"/>
    <property type="evidence" value="ECO:0007669"/>
    <property type="project" value="UniProtKB-EC"/>
</dbReference>
<dbReference type="InterPro" id="IPR050191">
    <property type="entry name" value="ATP-dep_DNA_ligase"/>
</dbReference>
<feature type="coiled-coil region" evidence="15">
    <location>
        <begin position="117"/>
        <end position="144"/>
    </location>
</feature>
<evidence type="ECO:0000256" key="3">
    <source>
        <dbReference type="ARBA" id="ARBA00022618"/>
    </source>
</evidence>
<dbReference type="Gene3D" id="2.40.50.140">
    <property type="entry name" value="Nucleic acid-binding proteins"/>
    <property type="match status" value="1"/>
</dbReference>
<evidence type="ECO:0000256" key="7">
    <source>
        <dbReference type="ARBA" id="ARBA00022763"/>
    </source>
</evidence>
<dbReference type="CDD" id="cd07967">
    <property type="entry name" value="OBF_DNA_ligase_III"/>
    <property type="match status" value="1"/>
</dbReference>
<evidence type="ECO:0000256" key="9">
    <source>
        <dbReference type="ARBA" id="ARBA00023172"/>
    </source>
</evidence>
<dbReference type="EC" id="6.5.1.1" evidence="13"/>
<keyword evidence="15" id="KW-0175">Coiled coil</keyword>
<keyword evidence="4" id="KW-0235">DNA replication</keyword>
<dbReference type="Gene3D" id="3.30.1490.70">
    <property type="match status" value="1"/>
</dbReference>
<keyword evidence="7 13" id="KW-0227">DNA damage</keyword>
<dbReference type="Pfam" id="PF04675">
    <property type="entry name" value="DNA_ligase_A_N"/>
    <property type="match status" value="1"/>
</dbReference>
<proteinExistence type="inferred from homology"/>
<evidence type="ECO:0000256" key="8">
    <source>
        <dbReference type="ARBA" id="ARBA00022840"/>
    </source>
</evidence>
<dbReference type="SUPFAM" id="SSF56091">
    <property type="entry name" value="DNA ligase/mRNA capping enzyme, catalytic domain"/>
    <property type="match status" value="1"/>
</dbReference>
<organism evidence="18 19">
    <name type="scientific">Glossina pallidipes</name>
    <name type="common">Tsetse fly</name>
    <dbReference type="NCBI Taxonomy" id="7398"/>
    <lineage>
        <taxon>Eukaryota</taxon>
        <taxon>Metazoa</taxon>
        <taxon>Ecdysozoa</taxon>
        <taxon>Arthropoda</taxon>
        <taxon>Hexapoda</taxon>
        <taxon>Insecta</taxon>
        <taxon>Pterygota</taxon>
        <taxon>Neoptera</taxon>
        <taxon>Endopterygota</taxon>
        <taxon>Diptera</taxon>
        <taxon>Brachycera</taxon>
        <taxon>Muscomorpha</taxon>
        <taxon>Hippoboscoidea</taxon>
        <taxon>Glossinidae</taxon>
        <taxon>Glossina</taxon>
    </lineage>
</organism>
<evidence type="ECO:0000256" key="1">
    <source>
        <dbReference type="ARBA" id="ARBA00007572"/>
    </source>
</evidence>
<keyword evidence="10 13" id="KW-0234">DNA repair</keyword>
<evidence type="ECO:0000256" key="12">
    <source>
        <dbReference type="ARBA" id="ARBA00034003"/>
    </source>
</evidence>
<dbReference type="Gene3D" id="3.30.470.30">
    <property type="entry name" value="DNA ligase/mRNA capping enzyme"/>
    <property type="match status" value="1"/>
</dbReference>
<accession>A0A1A9ZZ10</accession>
<dbReference type="GO" id="GO:0070421">
    <property type="term" value="C:DNA ligase III-XRCC1 complex"/>
    <property type="evidence" value="ECO:0007669"/>
    <property type="project" value="TreeGrafter"/>
</dbReference>
<evidence type="ECO:0000256" key="10">
    <source>
        <dbReference type="ARBA" id="ARBA00023204"/>
    </source>
</evidence>
<comment type="catalytic activity">
    <reaction evidence="12 13">
        <text>ATP + (deoxyribonucleotide)n-3'-hydroxyl + 5'-phospho-(deoxyribonucleotide)m = (deoxyribonucleotide)n+m + AMP + diphosphate.</text>
        <dbReference type="EC" id="6.5.1.1"/>
    </reaction>
</comment>
<keyword evidence="11" id="KW-0131">Cell cycle</keyword>
<reference evidence="18" key="2">
    <citation type="submission" date="2020-05" db="UniProtKB">
        <authorList>
            <consortium name="EnsemblMetazoa"/>
        </authorList>
    </citation>
    <scope>IDENTIFICATION</scope>
    <source>
        <strain evidence="18">IAEA</strain>
    </source>
</reference>
<evidence type="ECO:0000256" key="14">
    <source>
        <dbReference type="RuleBase" id="RU004196"/>
    </source>
</evidence>
<name>A0A1A9ZZ10_GLOPL</name>
<dbReference type="PANTHER" id="PTHR45674">
    <property type="entry name" value="DNA LIGASE 1/3 FAMILY MEMBER"/>
    <property type="match status" value="1"/>
</dbReference>
<feature type="domain" description="ATP-dependent DNA ligase family profile" evidence="17">
    <location>
        <begin position="352"/>
        <end position="486"/>
    </location>
</feature>
<evidence type="ECO:0000256" key="5">
    <source>
        <dbReference type="ARBA" id="ARBA00022723"/>
    </source>
</evidence>
<dbReference type="Gene3D" id="1.10.3260.10">
    <property type="entry name" value="DNA ligase, ATP-dependent, N-terminal domain"/>
    <property type="match status" value="2"/>
</dbReference>
<dbReference type="PROSITE" id="PS50160">
    <property type="entry name" value="DNA_LIGASE_A3"/>
    <property type="match status" value="1"/>
</dbReference>
<feature type="region of interest" description="Disordered" evidence="16">
    <location>
        <begin position="655"/>
        <end position="678"/>
    </location>
</feature>
<dbReference type="PROSITE" id="PS00697">
    <property type="entry name" value="DNA_LIGASE_A1"/>
    <property type="match status" value="1"/>
</dbReference>
<evidence type="ECO:0000256" key="13">
    <source>
        <dbReference type="RuleBase" id="RU000617"/>
    </source>
</evidence>
<dbReference type="InterPro" id="IPR012340">
    <property type="entry name" value="NA-bd_OB-fold"/>
</dbReference>